<dbReference type="KEGG" id="bpf:BpOF4_06950"/>
<reference evidence="1 2" key="1">
    <citation type="journal article" date="2011" name="Environ. Microbiol.">
        <title>Genome of alkaliphilic Bacillus pseudofirmus OF4 reveals adaptations that support the ability to grow in an external pH range from 7.5 to 11.4.</title>
        <authorList>
            <person name="Janto B."/>
            <person name="Ahmed A."/>
            <person name="Ito M."/>
            <person name="Liu J."/>
            <person name="Hicks D.B."/>
            <person name="Pagni S."/>
            <person name="Fackelmayer O.J."/>
            <person name="Smith T.A."/>
            <person name="Earl J."/>
            <person name="Elbourne L.D."/>
            <person name="Hassan K."/>
            <person name="Paulsen I.T."/>
            <person name="Kolsto A.B."/>
            <person name="Tourasse N.J."/>
            <person name="Ehrlich G.D."/>
            <person name="Boissy R."/>
            <person name="Ivey D.M."/>
            <person name="Li G."/>
            <person name="Xue Y."/>
            <person name="Ma Y."/>
            <person name="Hu F.Z."/>
            <person name="Krulwich T.A."/>
        </authorList>
    </citation>
    <scope>NUCLEOTIDE SEQUENCE [LARGE SCALE GENOMIC DNA]</scope>
    <source>
        <strain evidence="2">ATCC BAA-2126 / JCM 17055 / OF4</strain>
    </source>
</reference>
<name>D3G0H3_ALKPO</name>
<dbReference type="eggNOG" id="ENOG5031K93">
    <property type="taxonomic scope" value="Bacteria"/>
</dbReference>
<dbReference type="Pfam" id="PF09551">
    <property type="entry name" value="Spore_II_R"/>
    <property type="match status" value="1"/>
</dbReference>
<keyword evidence="2" id="KW-1185">Reference proteome</keyword>
<evidence type="ECO:0000313" key="2">
    <source>
        <dbReference type="Proteomes" id="UP000001544"/>
    </source>
</evidence>
<dbReference type="HOGENOM" id="CLU_069310_0_0_9"/>
<dbReference type="Proteomes" id="UP000001544">
    <property type="component" value="Chromosome"/>
</dbReference>
<dbReference type="AlphaFoldDB" id="D3G0H3"/>
<dbReference type="STRING" id="398511.BpOF4_06950"/>
<proteinExistence type="predicted"/>
<dbReference type="InterPro" id="IPR014202">
    <property type="entry name" value="Spore_II_R"/>
</dbReference>
<dbReference type="NCBIfam" id="TIGR02837">
    <property type="entry name" value="spore_II_R"/>
    <property type="match status" value="1"/>
</dbReference>
<sequence length="212" mass="23758">MNPKGMNHKVIIYLLFSLFVLLVSYESQQTAAVAVHHETVSQDEAIRLRILANSDAVSDQILKREIRDEVNAAITEWVTGLIDLEDAKTEIRNHLPEIEAIVARELEKQGMNQEFTVAFDEVQFPTKLYGNLVYPAGIYDAVLITLGEGMGENWWCVLFPPLCFLDMANGEAVETSAEGNTAVESEEEIEVTFFVVEIFSNIVESLFGKEQA</sequence>
<accession>D3G0H3</accession>
<evidence type="ECO:0000313" key="1">
    <source>
        <dbReference type="EMBL" id="ADC49448.1"/>
    </source>
</evidence>
<protein>
    <submittedName>
        <fullName evidence="1">Stage II sporulation protein R</fullName>
    </submittedName>
</protein>
<organism evidence="1 2">
    <name type="scientific">Alkalihalophilus pseudofirmus (strain ATCC BAA-2126 / JCM 17055 / OF4)</name>
    <name type="common">Bacillus pseudofirmus</name>
    <dbReference type="NCBI Taxonomy" id="398511"/>
    <lineage>
        <taxon>Bacteria</taxon>
        <taxon>Bacillati</taxon>
        <taxon>Bacillota</taxon>
        <taxon>Bacilli</taxon>
        <taxon>Bacillales</taxon>
        <taxon>Bacillaceae</taxon>
        <taxon>Alkalihalophilus</taxon>
    </lineage>
</organism>
<gene>
    <name evidence="1" type="primary">spoIIR</name>
    <name evidence="1" type="ordered locus">BpOF4_06950</name>
</gene>
<dbReference type="EMBL" id="CP001878">
    <property type="protein sequence ID" value="ADC49448.1"/>
    <property type="molecule type" value="Genomic_DNA"/>
</dbReference>